<accession>A0ABT9M9L0</accession>
<dbReference type="Gene3D" id="3.40.630.40">
    <property type="entry name" value="Zn-dependent exopeptidases"/>
    <property type="match status" value="1"/>
</dbReference>
<protein>
    <submittedName>
        <fullName evidence="3">N-acetylmuramoyl-L-alanine amidase</fullName>
        <ecNumber evidence="3">3.5.1.28</ecNumber>
    </submittedName>
</protein>
<proteinExistence type="predicted"/>
<keyword evidence="1 3" id="KW-0378">Hydrolase</keyword>
<reference evidence="3 4" key="1">
    <citation type="submission" date="2023-07" db="EMBL/GenBank/DDBJ databases">
        <title>Genomic Encyclopedia of Type Strains, Phase IV (KMG-IV): sequencing the most valuable type-strain genomes for metagenomic binning, comparative biology and taxonomic classification.</title>
        <authorList>
            <person name="Goeker M."/>
        </authorList>
    </citation>
    <scope>NUCLEOTIDE SEQUENCE [LARGE SCALE GENOMIC DNA]</scope>
    <source>
        <strain evidence="3 4">NIO-1023</strain>
    </source>
</reference>
<dbReference type="Proteomes" id="UP001232163">
    <property type="component" value="Unassembled WGS sequence"/>
</dbReference>
<dbReference type="GO" id="GO:0008745">
    <property type="term" value="F:N-acetylmuramoyl-L-alanine amidase activity"/>
    <property type="evidence" value="ECO:0007669"/>
    <property type="project" value="UniProtKB-EC"/>
</dbReference>
<dbReference type="SUPFAM" id="SSF53187">
    <property type="entry name" value="Zn-dependent exopeptidases"/>
    <property type="match status" value="1"/>
</dbReference>
<dbReference type="InterPro" id="IPR002508">
    <property type="entry name" value="MurNAc-LAA_cat"/>
</dbReference>
<organism evidence="3 4">
    <name type="scientific">Deinococcus enclensis</name>
    <dbReference type="NCBI Taxonomy" id="1049582"/>
    <lineage>
        <taxon>Bacteria</taxon>
        <taxon>Thermotogati</taxon>
        <taxon>Deinococcota</taxon>
        <taxon>Deinococci</taxon>
        <taxon>Deinococcales</taxon>
        <taxon>Deinococcaceae</taxon>
        <taxon>Deinococcus</taxon>
    </lineage>
</organism>
<dbReference type="EMBL" id="JAURUR010000001">
    <property type="protein sequence ID" value="MDP9763194.1"/>
    <property type="molecule type" value="Genomic_DNA"/>
</dbReference>
<dbReference type="PANTHER" id="PTHR30404">
    <property type="entry name" value="N-ACETYLMURAMOYL-L-ALANINE AMIDASE"/>
    <property type="match status" value="1"/>
</dbReference>
<dbReference type="SMART" id="SM00646">
    <property type="entry name" value="Ami_3"/>
    <property type="match status" value="1"/>
</dbReference>
<dbReference type="PANTHER" id="PTHR30404:SF0">
    <property type="entry name" value="N-ACETYLMURAMOYL-L-ALANINE AMIDASE AMIC"/>
    <property type="match status" value="1"/>
</dbReference>
<feature type="domain" description="MurNAc-LAA" evidence="2">
    <location>
        <begin position="245"/>
        <end position="397"/>
    </location>
</feature>
<evidence type="ECO:0000256" key="1">
    <source>
        <dbReference type="ARBA" id="ARBA00022801"/>
    </source>
</evidence>
<sequence length="403" mass="41610">MNRAPSLSPRRPAPAGPLLRRRPAGWALLALLLLPAAEAAPRVGQHDGFTRLVFDLGSATPAAPQVGFVGGKFTVTLQATLKAEQGPLNVPGVTGYAVKGGQVTLGLAAGTGTPKVSLLPAAAGTPARLVIDVPKGAAGVPAAAPAKAATVPAQPAAAKPAAPAPVVARPASTRSAVRPVIVLDAGHGGIDPGMVSRWVVEEVVTLDIALRTRAELVKHGVDVVMVRETDRHLSADKTADLDARARLATNDRVSAYISIHVNSASPAAQGIETYYFGQPLAGRSRSLAVQENGGSSVGEALTRRALNSAQGLLGDILAQAKLAFSRQLAQKVQSRLISATGAVNRGVQTDAFYVIRNPTTPAILVEVGFGSHPVEGPRLATPEYREKLAQGLARAILDFLNTK</sequence>
<dbReference type="EC" id="3.5.1.28" evidence="3"/>
<gene>
    <name evidence="3" type="ORF">QO006_000607</name>
</gene>
<name>A0ABT9M9L0_9DEIO</name>
<dbReference type="InterPro" id="IPR050695">
    <property type="entry name" value="N-acetylmuramoyl_amidase_3"/>
</dbReference>
<evidence type="ECO:0000259" key="2">
    <source>
        <dbReference type="SMART" id="SM00646"/>
    </source>
</evidence>
<dbReference type="RefSeq" id="WP_307463992.1">
    <property type="nucleotide sequence ID" value="NZ_JAURUR010000001.1"/>
</dbReference>
<dbReference type="Pfam" id="PF01520">
    <property type="entry name" value="Amidase_3"/>
    <property type="match status" value="1"/>
</dbReference>
<evidence type="ECO:0000313" key="3">
    <source>
        <dbReference type="EMBL" id="MDP9763194.1"/>
    </source>
</evidence>
<comment type="caution">
    <text evidence="3">The sequence shown here is derived from an EMBL/GenBank/DDBJ whole genome shotgun (WGS) entry which is preliminary data.</text>
</comment>
<evidence type="ECO:0000313" key="4">
    <source>
        <dbReference type="Proteomes" id="UP001232163"/>
    </source>
</evidence>
<dbReference type="CDD" id="cd02696">
    <property type="entry name" value="MurNAc-LAA"/>
    <property type="match status" value="1"/>
</dbReference>
<keyword evidence="4" id="KW-1185">Reference proteome</keyword>